<proteinExistence type="inferred from homology"/>
<comment type="caution">
    <text evidence="7">The sequence shown here is derived from an EMBL/GenBank/DDBJ whole genome shotgun (WGS) entry which is preliminary data.</text>
</comment>
<feature type="compositionally biased region" description="Polar residues" evidence="6">
    <location>
        <begin position="13"/>
        <end position="22"/>
    </location>
</feature>
<dbReference type="InterPro" id="IPR015422">
    <property type="entry name" value="PyrdxlP-dep_Trfase_small"/>
</dbReference>
<keyword evidence="3" id="KW-0456">Lyase</keyword>
<protein>
    <submittedName>
        <fullName evidence="7">Cystathionine gamma-synthase</fullName>
    </submittedName>
</protein>
<evidence type="ECO:0000256" key="6">
    <source>
        <dbReference type="SAM" id="MobiDB-lite"/>
    </source>
</evidence>
<evidence type="ECO:0000256" key="2">
    <source>
        <dbReference type="ARBA" id="ARBA00022898"/>
    </source>
</evidence>
<sequence length="440" mass="46979">MSDTQIRGDATSCGPSSTSGGWLNSLDRKRDAGPFLSGNDRPAAGPSTTAVHAGTHDDPRTGAVGTPIYQASTFLLGADQYRSIEEGFARDRFIYSRYGNPSQWAVQEKLAALEGADSAIVFSSGMAAITATVMALVDKGAHVIASADLYGGTYNLFNQEFPTFGMSATLADPQDFAAIEAAIRPETQLMYFEAITNPLLKIIDIPRLAEIARRNGLRLVIDATFAPPVAMRTLEQGADVVVHSASKYLNGHSDLIAGVAAGPRKLIDMIWPRLLNYGGSLDPHACFLLERGLKTLAIRMRAHEESAHALAQYLESHPKVTRVFYPLLDSHPDRAVARRLLKNGTGNVTFLVEGGDAAALALVNALRIPKQATSLGGVESLVSLPFNTSQASYTARQRAAIGIHPGCVRLSVGIEDAADLITDFEQALAQISPAKETAHA</sequence>
<comment type="similarity">
    <text evidence="5">Belongs to the trans-sulfuration enzymes family.</text>
</comment>
<comment type="cofactor">
    <cofactor evidence="1 5">
        <name>pyridoxal 5'-phosphate</name>
        <dbReference type="ChEBI" id="CHEBI:597326"/>
    </cofactor>
</comment>
<dbReference type="RefSeq" id="WP_142085387.1">
    <property type="nucleotide sequence ID" value="NZ_VFPT01000004.1"/>
</dbReference>
<dbReference type="GO" id="GO:0005737">
    <property type="term" value="C:cytoplasm"/>
    <property type="evidence" value="ECO:0007669"/>
    <property type="project" value="TreeGrafter"/>
</dbReference>
<dbReference type="PANTHER" id="PTHR11808">
    <property type="entry name" value="TRANS-SULFURATION ENZYME FAMILY MEMBER"/>
    <property type="match status" value="1"/>
</dbReference>
<keyword evidence="2 4" id="KW-0663">Pyridoxal phosphate</keyword>
<accession>A0A543K431</accession>
<evidence type="ECO:0000256" key="3">
    <source>
        <dbReference type="ARBA" id="ARBA00023239"/>
    </source>
</evidence>
<feature type="region of interest" description="Disordered" evidence="6">
    <location>
        <begin position="1"/>
        <end position="63"/>
    </location>
</feature>
<dbReference type="Gene3D" id="3.40.640.10">
    <property type="entry name" value="Type I PLP-dependent aspartate aminotransferase-like (Major domain)"/>
    <property type="match status" value="1"/>
</dbReference>
<keyword evidence="8" id="KW-1185">Reference proteome</keyword>
<gene>
    <name evidence="7" type="ORF">BD293_4140</name>
</gene>
<dbReference type="PIRSF" id="PIRSF001434">
    <property type="entry name" value="CGS"/>
    <property type="match status" value="1"/>
</dbReference>
<dbReference type="SUPFAM" id="SSF53383">
    <property type="entry name" value="PLP-dependent transferases"/>
    <property type="match status" value="1"/>
</dbReference>
<reference evidence="7 8" key="1">
    <citation type="submission" date="2019-06" db="EMBL/GenBank/DDBJ databases">
        <title>Genomic Encyclopedia of Archaeal and Bacterial Type Strains, Phase II (KMG-II): from individual species to whole genera.</title>
        <authorList>
            <person name="Goeker M."/>
        </authorList>
    </citation>
    <scope>NUCLEOTIDE SEQUENCE [LARGE SCALE GENOMIC DNA]</scope>
    <source>
        <strain evidence="7 8">DSM 18423</strain>
    </source>
</reference>
<organism evidence="7 8">
    <name type="scientific">Roseinatronobacter monicus</name>
    <dbReference type="NCBI Taxonomy" id="393481"/>
    <lineage>
        <taxon>Bacteria</taxon>
        <taxon>Pseudomonadati</taxon>
        <taxon>Pseudomonadota</taxon>
        <taxon>Alphaproteobacteria</taxon>
        <taxon>Rhodobacterales</taxon>
        <taxon>Paracoccaceae</taxon>
        <taxon>Roseinatronobacter</taxon>
    </lineage>
</organism>
<dbReference type="Gene3D" id="3.90.1150.10">
    <property type="entry name" value="Aspartate Aminotransferase, domain 1"/>
    <property type="match status" value="1"/>
</dbReference>
<evidence type="ECO:0000256" key="5">
    <source>
        <dbReference type="RuleBase" id="RU362118"/>
    </source>
</evidence>
<dbReference type="Proteomes" id="UP000320582">
    <property type="component" value="Unassembled WGS sequence"/>
</dbReference>
<dbReference type="InterPro" id="IPR015424">
    <property type="entry name" value="PyrdxlP-dep_Trfase"/>
</dbReference>
<dbReference type="PANTHER" id="PTHR11808:SF50">
    <property type="entry name" value="CYSTATHIONINE BETA-LYASE"/>
    <property type="match status" value="1"/>
</dbReference>
<dbReference type="GO" id="GO:0047804">
    <property type="term" value="F:cysteine-S-conjugate beta-lyase activity"/>
    <property type="evidence" value="ECO:0007669"/>
    <property type="project" value="UniProtKB-ARBA"/>
</dbReference>
<dbReference type="CDD" id="cd00614">
    <property type="entry name" value="CGS_like"/>
    <property type="match status" value="1"/>
</dbReference>
<dbReference type="OrthoDB" id="9805807at2"/>
<dbReference type="InterPro" id="IPR015421">
    <property type="entry name" value="PyrdxlP-dep_Trfase_major"/>
</dbReference>
<evidence type="ECO:0000313" key="7">
    <source>
        <dbReference type="EMBL" id="TQM89832.1"/>
    </source>
</evidence>
<dbReference type="InterPro" id="IPR000277">
    <property type="entry name" value="Cys/Met-Metab_PyrdxlP-dep_enz"/>
</dbReference>
<name>A0A543K431_9RHOB</name>
<dbReference type="Pfam" id="PF01053">
    <property type="entry name" value="Cys_Met_Meta_PP"/>
    <property type="match status" value="1"/>
</dbReference>
<evidence type="ECO:0000256" key="1">
    <source>
        <dbReference type="ARBA" id="ARBA00001933"/>
    </source>
</evidence>
<dbReference type="AlphaFoldDB" id="A0A543K431"/>
<dbReference type="GO" id="GO:0019346">
    <property type="term" value="P:transsulfuration"/>
    <property type="evidence" value="ECO:0007669"/>
    <property type="project" value="InterPro"/>
</dbReference>
<dbReference type="FunFam" id="3.40.640.10:FF:000046">
    <property type="entry name" value="Cystathionine gamma-lyase"/>
    <property type="match status" value="1"/>
</dbReference>
<dbReference type="EMBL" id="VFPT01000004">
    <property type="protein sequence ID" value="TQM89832.1"/>
    <property type="molecule type" value="Genomic_DNA"/>
</dbReference>
<feature type="modified residue" description="N6-(pyridoxal phosphate)lysine" evidence="4">
    <location>
        <position position="247"/>
    </location>
</feature>
<evidence type="ECO:0000313" key="8">
    <source>
        <dbReference type="Proteomes" id="UP000320582"/>
    </source>
</evidence>
<evidence type="ECO:0000256" key="4">
    <source>
        <dbReference type="PIRSR" id="PIRSR001434-2"/>
    </source>
</evidence>
<dbReference type="GO" id="GO:0030170">
    <property type="term" value="F:pyridoxal phosphate binding"/>
    <property type="evidence" value="ECO:0007669"/>
    <property type="project" value="InterPro"/>
</dbReference>